<organism evidence="3 4">
    <name type="scientific">Nakamurella multipartita (strain ATCC 700099 / DSM 44233 / CIP 104796 / JCM 9543 / NBRC 105858 / Y-104)</name>
    <name type="common">Microsphaera multipartita</name>
    <dbReference type="NCBI Taxonomy" id="479431"/>
    <lineage>
        <taxon>Bacteria</taxon>
        <taxon>Bacillati</taxon>
        <taxon>Actinomycetota</taxon>
        <taxon>Actinomycetes</taxon>
        <taxon>Nakamurellales</taxon>
        <taxon>Nakamurellaceae</taxon>
        <taxon>Nakamurella</taxon>
    </lineage>
</organism>
<feature type="transmembrane region" description="Helical" evidence="2">
    <location>
        <begin position="167"/>
        <end position="188"/>
    </location>
</feature>
<keyword evidence="4" id="KW-1185">Reference proteome</keyword>
<feature type="transmembrane region" description="Helical" evidence="2">
    <location>
        <begin position="129"/>
        <end position="155"/>
    </location>
</feature>
<dbReference type="RefSeq" id="WP_015746246.1">
    <property type="nucleotide sequence ID" value="NC_013235.1"/>
</dbReference>
<dbReference type="EMBL" id="CP001737">
    <property type="protein sequence ID" value="ACV77332.1"/>
    <property type="molecule type" value="Genomic_DNA"/>
</dbReference>
<feature type="compositionally biased region" description="Polar residues" evidence="1">
    <location>
        <begin position="1"/>
        <end position="11"/>
    </location>
</feature>
<dbReference type="Proteomes" id="UP000002218">
    <property type="component" value="Chromosome"/>
</dbReference>
<evidence type="ECO:0000313" key="3">
    <source>
        <dbReference type="EMBL" id="ACV77332.1"/>
    </source>
</evidence>
<dbReference type="KEGG" id="nml:Namu_0922"/>
<dbReference type="SUPFAM" id="SSF81995">
    <property type="entry name" value="beta-sandwich domain of Sec23/24"/>
    <property type="match status" value="1"/>
</dbReference>
<dbReference type="AlphaFoldDB" id="C8XAG7"/>
<name>C8XAG7_NAKMY</name>
<keyword evidence="2" id="KW-0812">Transmembrane</keyword>
<protein>
    <submittedName>
        <fullName evidence="3">Uncharacterized protein</fullName>
    </submittedName>
</protein>
<dbReference type="HOGENOM" id="CLU_1223603_0_0_11"/>
<evidence type="ECO:0000313" key="4">
    <source>
        <dbReference type="Proteomes" id="UP000002218"/>
    </source>
</evidence>
<sequence length="236" mass="24398">MANPGWDQNNNPYGAQPPAGGQGGYSPPPSYPPPSYPPPGGQGGYPGAPGGYPPPYPGGPQGYSAYPGGAGLPPEPVRPMTVTLAFYDWILMVVISAISVILVLTSSVWDQAVAAGAASSGSGSISIDVNSLVTTVKVITVVIFLVFAALYLFFAFKMNAGRNWARIVLTVVGALAVLSGFSATSTVTVNGQSYSANNQVFGWIGALLAVVAIVLMFLPQSNAYFTASKAHRQALR</sequence>
<reference evidence="4" key="1">
    <citation type="submission" date="2009-09" db="EMBL/GenBank/DDBJ databases">
        <title>The complete genome of Nakamurella multipartita DSM 44233.</title>
        <authorList>
            <consortium name="US DOE Joint Genome Institute (JGI-PGF)"/>
            <person name="Lucas S."/>
            <person name="Copeland A."/>
            <person name="Lapidus A."/>
            <person name="Glavina del Rio T."/>
            <person name="Dalin E."/>
            <person name="Tice H."/>
            <person name="Bruce D."/>
            <person name="Goodwin L."/>
            <person name="Pitluck S."/>
            <person name="Kyrpides N."/>
            <person name="Mavromatis K."/>
            <person name="Ivanova N."/>
            <person name="Ovchinnikova G."/>
            <person name="Sims D."/>
            <person name="Meincke L."/>
            <person name="Brettin T."/>
            <person name="Detter J.C."/>
            <person name="Han C."/>
            <person name="Larimer F."/>
            <person name="Land M."/>
            <person name="Hauser L."/>
            <person name="Markowitz V."/>
            <person name="Cheng J.-F."/>
            <person name="Hugenholtz P."/>
            <person name="Woyke T."/>
            <person name="Wu D."/>
            <person name="Klenk H.-P."/>
            <person name="Eisen J.A."/>
        </authorList>
    </citation>
    <scope>NUCLEOTIDE SEQUENCE [LARGE SCALE GENOMIC DNA]</scope>
    <source>
        <strain evidence="4">ATCC 700099 / DSM 44233 / CIP 104796 / JCM 9543 / NBRC 105858 / Y-104</strain>
    </source>
</reference>
<proteinExistence type="predicted"/>
<keyword evidence="2" id="KW-0472">Membrane</keyword>
<dbReference type="InParanoid" id="C8XAG7"/>
<keyword evidence="2" id="KW-1133">Transmembrane helix</keyword>
<feature type="compositionally biased region" description="Gly residues" evidence="1">
    <location>
        <begin position="41"/>
        <end position="50"/>
    </location>
</feature>
<feature type="transmembrane region" description="Helical" evidence="2">
    <location>
        <begin position="86"/>
        <end position="109"/>
    </location>
</feature>
<feature type="compositionally biased region" description="Pro residues" evidence="1">
    <location>
        <begin position="26"/>
        <end position="40"/>
    </location>
</feature>
<dbReference type="OrthoDB" id="3831145at2"/>
<feature type="transmembrane region" description="Helical" evidence="2">
    <location>
        <begin position="200"/>
        <end position="218"/>
    </location>
</feature>
<gene>
    <name evidence="3" type="ordered locus">Namu_0922</name>
</gene>
<reference evidence="3 4" key="2">
    <citation type="journal article" date="2010" name="Stand. Genomic Sci.">
        <title>Complete genome sequence of Nakamurella multipartita type strain (Y-104).</title>
        <authorList>
            <person name="Tice H."/>
            <person name="Mayilraj S."/>
            <person name="Sims D."/>
            <person name="Lapidus A."/>
            <person name="Nolan M."/>
            <person name="Lucas S."/>
            <person name="Glavina Del Rio T."/>
            <person name="Copeland A."/>
            <person name="Cheng J.F."/>
            <person name="Meincke L."/>
            <person name="Bruce D."/>
            <person name="Goodwin L."/>
            <person name="Pitluck S."/>
            <person name="Ivanova N."/>
            <person name="Mavromatis K."/>
            <person name="Ovchinnikova G."/>
            <person name="Pati A."/>
            <person name="Chen A."/>
            <person name="Palaniappan K."/>
            <person name="Land M."/>
            <person name="Hauser L."/>
            <person name="Chang Y.J."/>
            <person name="Jeffries C.D."/>
            <person name="Detter J.C."/>
            <person name="Brettin T."/>
            <person name="Rohde M."/>
            <person name="Goker M."/>
            <person name="Bristow J."/>
            <person name="Eisen J.A."/>
            <person name="Markowitz V."/>
            <person name="Hugenholtz P."/>
            <person name="Kyrpides N.C."/>
            <person name="Klenk H.P."/>
            <person name="Chen F."/>
        </authorList>
    </citation>
    <scope>NUCLEOTIDE SEQUENCE [LARGE SCALE GENOMIC DNA]</scope>
    <source>
        <strain evidence="4">ATCC 700099 / DSM 44233 / CIP 104796 / JCM 9543 / NBRC 105858 / Y-104</strain>
    </source>
</reference>
<dbReference type="eggNOG" id="COG1716">
    <property type="taxonomic scope" value="Bacteria"/>
</dbReference>
<accession>C8XAG7</accession>
<evidence type="ECO:0000256" key="1">
    <source>
        <dbReference type="SAM" id="MobiDB-lite"/>
    </source>
</evidence>
<dbReference type="STRING" id="479431.Namu_0922"/>
<evidence type="ECO:0000256" key="2">
    <source>
        <dbReference type="SAM" id="Phobius"/>
    </source>
</evidence>
<feature type="region of interest" description="Disordered" evidence="1">
    <location>
        <begin position="1"/>
        <end position="53"/>
    </location>
</feature>